<keyword evidence="3 4" id="KW-0694">RNA-binding</keyword>
<dbReference type="AlphaFoldDB" id="A0A7V7PPE9"/>
<reference evidence="5 6" key="1">
    <citation type="submission" date="2019-09" db="EMBL/GenBank/DDBJ databases">
        <title>YIM 132180 draft genome.</title>
        <authorList>
            <person name="Zhang K."/>
        </authorList>
    </citation>
    <scope>NUCLEOTIDE SEQUENCE [LARGE SCALE GENOMIC DNA]</scope>
    <source>
        <strain evidence="5 6">YIM 132180</strain>
    </source>
</reference>
<keyword evidence="5" id="KW-0282">Flagellum</keyword>
<protein>
    <recommendedName>
        <fullName evidence="4">Probable flagellum biosynthesis repressor protein FlbT</fullName>
    </recommendedName>
</protein>
<evidence type="ECO:0000313" key="5">
    <source>
        <dbReference type="EMBL" id="KAB0679893.1"/>
    </source>
</evidence>
<proteinExistence type="inferred from homology"/>
<evidence type="ECO:0000313" key="6">
    <source>
        <dbReference type="Proteomes" id="UP000432089"/>
    </source>
</evidence>
<dbReference type="EMBL" id="VZDO01000008">
    <property type="protein sequence ID" value="KAB0679893.1"/>
    <property type="molecule type" value="Genomic_DNA"/>
</dbReference>
<dbReference type="GO" id="GO:0048027">
    <property type="term" value="F:mRNA 5'-UTR binding"/>
    <property type="evidence" value="ECO:0007669"/>
    <property type="project" value="UniProtKB-UniRule"/>
</dbReference>
<keyword evidence="5" id="KW-0966">Cell projection</keyword>
<keyword evidence="5" id="KW-0969">Cilium</keyword>
<evidence type="ECO:0000256" key="3">
    <source>
        <dbReference type="ARBA" id="ARBA00022884"/>
    </source>
</evidence>
<comment type="caution">
    <text evidence="5">The sequence shown here is derived from an EMBL/GenBank/DDBJ whole genome shotgun (WGS) entry which is preliminary data.</text>
</comment>
<dbReference type="Pfam" id="PF07378">
    <property type="entry name" value="FlbT"/>
    <property type="match status" value="1"/>
</dbReference>
<keyword evidence="2 4" id="KW-1005">Bacterial flagellum biogenesis</keyword>
<dbReference type="RefSeq" id="WP_150970012.1">
    <property type="nucleotide sequence ID" value="NZ_VZDO01000008.1"/>
</dbReference>
<dbReference type="NCBIfam" id="NF001995">
    <property type="entry name" value="PRK00794.1-1"/>
    <property type="match status" value="1"/>
</dbReference>
<dbReference type="PIRSF" id="PIRSF009533">
    <property type="entry name" value="FlbT"/>
    <property type="match status" value="1"/>
</dbReference>
<dbReference type="GO" id="GO:0044781">
    <property type="term" value="P:bacterial-type flagellum organization"/>
    <property type="evidence" value="ECO:0007669"/>
    <property type="project" value="UniProtKB-KW"/>
</dbReference>
<name>A0A7V7PPE9_9HYPH</name>
<gene>
    <name evidence="4 5" type="primary">flbT</name>
    <name evidence="5" type="ORF">F6X38_11760</name>
</gene>
<keyword evidence="1 4" id="KW-0678">Repressor</keyword>
<dbReference type="GO" id="GO:1902209">
    <property type="term" value="P:negative regulation of bacterial-type flagellum assembly"/>
    <property type="evidence" value="ECO:0007669"/>
    <property type="project" value="UniProtKB-UniRule"/>
</dbReference>
<sequence length="150" mass="16524">MATLKLSLRPGERIFVNGAVMRVDRKVSLELLNDATFLLESHVMQAHEATTPLRQLYFLVQTMLIAPEAAAQAADAFRKSYPLLMAAFSNASVRDGLMDVADHVERERPFEALRALRALIPAEDAILAGKPVPTRRKADEAVRQLEGATA</sequence>
<dbReference type="InterPro" id="IPR009967">
    <property type="entry name" value="Flagellum_FlbT"/>
</dbReference>
<comment type="function">
    <text evidence="4">Has a post-transcriptional repressor function in flagellum biogenesis. Associates with the 5'-UTR of fljK mRNA and promotes its degradation.</text>
</comment>
<dbReference type="GO" id="GO:0006402">
    <property type="term" value="P:mRNA catabolic process"/>
    <property type="evidence" value="ECO:0007669"/>
    <property type="project" value="InterPro"/>
</dbReference>
<keyword evidence="6" id="KW-1185">Reference proteome</keyword>
<dbReference type="Proteomes" id="UP000432089">
    <property type="component" value="Unassembled WGS sequence"/>
</dbReference>
<dbReference type="HAMAP" id="MF_00783">
    <property type="entry name" value="FlbT"/>
    <property type="match status" value="1"/>
</dbReference>
<accession>A0A7V7PPE9</accession>
<comment type="similarity">
    <text evidence="4">Belongs to the FlbT family.</text>
</comment>
<organism evidence="5 6">
    <name type="scientific">Plantimonas leprariae</name>
    <dbReference type="NCBI Taxonomy" id="2615207"/>
    <lineage>
        <taxon>Bacteria</taxon>
        <taxon>Pseudomonadati</taxon>
        <taxon>Pseudomonadota</taxon>
        <taxon>Alphaproteobacteria</taxon>
        <taxon>Hyphomicrobiales</taxon>
        <taxon>Aurantimonadaceae</taxon>
        <taxon>Plantimonas</taxon>
    </lineage>
</organism>
<evidence type="ECO:0000256" key="2">
    <source>
        <dbReference type="ARBA" id="ARBA00022795"/>
    </source>
</evidence>
<evidence type="ECO:0000256" key="1">
    <source>
        <dbReference type="ARBA" id="ARBA00022491"/>
    </source>
</evidence>
<evidence type="ECO:0000256" key="4">
    <source>
        <dbReference type="HAMAP-Rule" id="MF_00783"/>
    </source>
</evidence>